<dbReference type="AlphaFoldDB" id="A0A9P1BR73"/>
<feature type="region of interest" description="Disordered" evidence="1">
    <location>
        <begin position="32"/>
        <end position="54"/>
    </location>
</feature>
<reference evidence="3 4" key="2">
    <citation type="submission" date="2024-05" db="EMBL/GenBank/DDBJ databases">
        <authorList>
            <person name="Chen Y."/>
            <person name="Shah S."/>
            <person name="Dougan E. K."/>
            <person name="Thang M."/>
            <person name="Chan C."/>
        </authorList>
    </citation>
    <scope>NUCLEOTIDE SEQUENCE [LARGE SCALE GENOMIC DNA]</scope>
</reference>
<accession>A0A9P1BR73</accession>
<evidence type="ECO:0000256" key="1">
    <source>
        <dbReference type="SAM" id="MobiDB-lite"/>
    </source>
</evidence>
<dbReference type="EMBL" id="CAMXCT020000379">
    <property type="protein sequence ID" value="CAL1131344.1"/>
    <property type="molecule type" value="Genomic_DNA"/>
</dbReference>
<comment type="caution">
    <text evidence="2">The sequence shown here is derived from an EMBL/GenBank/DDBJ whole genome shotgun (WGS) entry which is preliminary data.</text>
</comment>
<reference evidence="2" key="1">
    <citation type="submission" date="2022-10" db="EMBL/GenBank/DDBJ databases">
        <authorList>
            <person name="Chen Y."/>
            <person name="Dougan E. K."/>
            <person name="Chan C."/>
            <person name="Rhodes N."/>
            <person name="Thang M."/>
        </authorList>
    </citation>
    <scope>NUCLEOTIDE SEQUENCE</scope>
</reference>
<protein>
    <submittedName>
        <fullName evidence="2">Uncharacterized protein</fullName>
    </submittedName>
</protein>
<proteinExistence type="predicted"/>
<evidence type="ECO:0000313" key="2">
    <source>
        <dbReference type="EMBL" id="CAI3977969.1"/>
    </source>
</evidence>
<dbReference type="EMBL" id="CAMXCT010000379">
    <property type="protein sequence ID" value="CAI3977969.1"/>
    <property type="molecule type" value="Genomic_DNA"/>
</dbReference>
<evidence type="ECO:0000313" key="3">
    <source>
        <dbReference type="EMBL" id="CAL4765281.1"/>
    </source>
</evidence>
<dbReference type="EMBL" id="CAMXCT030000379">
    <property type="protein sequence ID" value="CAL4765281.1"/>
    <property type="molecule type" value="Genomic_DNA"/>
</dbReference>
<keyword evidence="4" id="KW-1185">Reference proteome</keyword>
<organism evidence="2">
    <name type="scientific">Cladocopium goreaui</name>
    <dbReference type="NCBI Taxonomy" id="2562237"/>
    <lineage>
        <taxon>Eukaryota</taxon>
        <taxon>Sar</taxon>
        <taxon>Alveolata</taxon>
        <taxon>Dinophyceae</taxon>
        <taxon>Suessiales</taxon>
        <taxon>Symbiodiniaceae</taxon>
        <taxon>Cladocopium</taxon>
    </lineage>
</organism>
<evidence type="ECO:0000313" key="4">
    <source>
        <dbReference type="Proteomes" id="UP001152797"/>
    </source>
</evidence>
<sequence length="173" mass="19235">MTTECRRHLTVQQVLYSKYMAPAEERLQLLENDSQAQEDPGKESGEESTTSDTESTCLSRKRLRMLKGCFVDLAASIVFWWAISSDVSDAVFYGFLAGIVGARDPRVRTCAAAAGARLTLHLRPPVRHLVQKKLGLPNLFFPLAMLETSGSLFNLIQWISNALTVIFDAILCI</sequence>
<gene>
    <name evidence="2" type="ORF">C1SCF055_LOCUS6063</name>
</gene>
<name>A0A9P1BR73_9DINO</name>
<dbReference type="Proteomes" id="UP001152797">
    <property type="component" value="Unassembled WGS sequence"/>
</dbReference>